<keyword evidence="2" id="KW-0479">Metal-binding</keyword>
<evidence type="ECO:0000256" key="7">
    <source>
        <dbReference type="PROSITE-ProRule" id="PRU00042"/>
    </source>
</evidence>
<evidence type="ECO:0000256" key="2">
    <source>
        <dbReference type="ARBA" id="ARBA00022723"/>
    </source>
</evidence>
<feature type="domain" description="C2H2-type" evidence="9">
    <location>
        <begin position="492"/>
        <end position="519"/>
    </location>
</feature>
<evidence type="ECO:0000256" key="6">
    <source>
        <dbReference type="ARBA" id="ARBA00023242"/>
    </source>
</evidence>
<dbReference type="PROSITE" id="PS00028">
    <property type="entry name" value="ZINC_FINGER_C2H2_1"/>
    <property type="match status" value="6"/>
</dbReference>
<dbReference type="SMART" id="SM00355">
    <property type="entry name" value="ZnF_C2H2"/>
    <property type="match status" value="6"/>
</dbReference>
<feature type="region of interest" description="Disordered" evidence="8">
    <location>
        <begin position="594"/>
        <end position="628"/>
    </location>
</feature>
<dbReference type="SUPFAM" id="SSF57667">
    <property type="entry name" value="beta-beta-alpha zinc fingers"/>
    <property type="match status" value="3"/>
</dbReference>
<dbReference type="PROSITE" id="PS50157">
    <property type="entry name" value="ZINC_FINGER_C2H2_2"/>
    <property type="match status" value="6"/>
</dbReference>
<feature type="compositionally biased region" description="Polar residues" evidence="8">
    <location>
        <begin position="252"/>
        <end position="266"/>
    </location>
</feature>
<evidence type="ECO:0000313" key="10">
    <source>
        <dbReference type="Proteomes" id="UP000829291"/>
    </source>
</evidence>
<sequence>MMEVQQQHSPVGVGPLDFSRRGVAEASAFRIVKPKQPPSAMPHQQSLPTETNNNNNENAQDNPQVPPANEGGCSVRLVFPRLWAPFANANEVTSLPPLPRSHSAQQHNVTSEGRLEFQKYVLSIFIDHSLKVEEWHNFSYFRLGVRSKTSCRSLVCFTDRQRKNRRRREFRRTGGKSGVAQALHSSNRTRTKKRANDDNMCLLPDTRSSPSCHSGKKRFPGSLNYALFAAFLHRQTQHLQRLSFGVGRLVGSPSTRSPSPVHSLSPESPGDVRSGEGADDEEEEVDVDVEEVGDEDEREATSSPPSSPQSVTRNPVTTHPPKRSGDSFSVSALLRPDPPTAHPRNDSPLRNGAPPTSGAPPPILYPPLHLQGASLLPPHPHPHPLSYLHPHLLPHHLLPPHLHPLLRGVHPGHPGLHSAHAAHGLHHPHPLGDVYSCVKCDKMFSTPHGLEVHARRSHNGKRPFACELCNKTFGHEISLTQHRAVHSAEKVFECKQCGKAFKRSSTLSTHLLIHSDTRPYPCQFCGKRFHQKSDMKKHTYIHTGEKPHKCQVCGKAFSQSSNLITHSRKHTGFKPFACELCGRAFQRKVDLRRHRETQHADLGAPTHRPSVGSISQNSLASGNPSMMQ</sequence>
<dbReference type="InterPro" id="IPR013087">
    <property type="entry name" value="Znf_C2H2_type"/>
</dbReference>
<protein>
    <submittedName>
        <fullName evidence="11">Zinc finger protein 358 isoform X1</fullName>
    </submittedName>
</protein>
<feature type="region of interest" description="Disordered" evidence="8">
    <location>
        <begin position="30"/>
        <end position="71"/>
    </location>
</feature>
<evidence type="ECO:0000256" key="3">
    <source>
        <dbReference type="ARBA" id="ARBA00022737"/>
    </source>
</evidence>
<feature type="domain" description="C2H2-type" evidence="9">
    <location>
        <begin position="548"/>
        <end position="575"/>
    </location>
</feature>
<feature type="domain" description="C2H2-type" evidence="9">
    <location>
        <begin position="435"/>
        <end position="463"/>
    </location>
</feature>
<dbReference type="Gene3D" id="3.30.160.60">
    <property type="entry name" value="Classic Zinc Finger"/>
    <property type="match status" value="5"/>
</dbReference>
<comment type="subcellular location">
    <subcellularLocation>
        <location evidence="1">Nucleus</location>
    </subcellularLocation>
</comment>
<feature type="compositionally biased region" description="Acidic residues" evidence="8">
    <location>
        <begin position="277"/>
        <end position="298"/>
    </location>
</feature>
<keyword evidence="3" id="KW-0677">Repeat</keyword>
<feature type="compositionally biased region" description="Basic residues" evidence="8">
    <location>
        <begin position="165"/>
        <end position="174"/>
    </location>
</feature>
<evidence type="ECO:0000256" key="1">
    <source>
        <dbReference type="ARBA" id="ARBA00004123"/>
    </source>
</evidence>
<gene>
    <name evidence="11" type="primary">LOC107217385</name>
</gene>
<feature type="region of interest" description="Disordered" evidence="8">
    <location>
        <begin position="165"/>
        <end position="216"/>
    </location>
</feature>
<feature type="compositionally biased region" description="Low complexity" evidence="8">
    <location>
        <begin position="49"/>
        <end position="58"/>
    </location>
</feature>
<dbReference type="Pfam" id="PF00096">
    <property type="entry name" value="zf-C2H2"/>
    <property type="match status" value="5"/>
</dbReference>
<keyword evidence="6" id="KW-0539">Nucleus</keyword>
<keyword evidence="4 7" id="KW-0863">Zinc-finger</keyword>
<reference evidence="11" key="1">
    <citation type="submission" date="2025-08" db="UniProtKB">
        <authorList>
            <consortium name="RefSeq"/>
        </authorList>
    </citation>
    <scope>IDENTIFICATION</scope>
    <source>
        <tissue evidence="11">Thorax and Abdomen</tissue>
    </source>
</reference>
<dbReference type="PANTHER" id="PTHR24394:SF20">
    <property type="entry name" value="ZINC FINGER AND BTB DOMAIN-CONTAINING PROTEIN 42"/>
    <property type="match status" value="1"/>
</dbReference>
<feature type="domain" description="C2H2-type" evidence="9">
    <location>
        <begin position="576"/>
        <end position="604"/>
    </location>
</feature>
<name>A0ABM3G7P8_NEOLC</name>
<feature type="compositionally biased region" description="Polar residues" evidence="8">
    <location>
        <begin position="612"/>
        <end position="628"/>
    </location>
</feature>
<keyword evidence="5" id="KW-0862">Zinc</keyword>
<feature type="domain" description="C2H2-type" evidence="9">
    <location>
        <begin position="464"/>
        <end position="491"/>
    </location>
</feature>
<dbReference type="Proteomes" id="UP000829291">
    <property type="component" value="Chromosome 5"/>
</dbReference>
<accession>A0ABM3G7P8</accession>
<feature type="domain" description="C2H2-type" evidence="9">
    <location>
        <begin position="520"/>
        <end position="547"/>
    </location>
</feature>
<dbReference type="GeneID" id="107217385"/>
<evidence type="ECO:0000259" key="9">
    <source>
        <dbReference type="PROSITE" id="PS50157"/>
    </source>
</evidence>
<evidence type="ECO:0000256" key="4">
    <source>
        <dbReference type="ARBA" id="ARBA00022771"/>
    </source>
</evidence>
<evidence type="ECO:0000313" key="11">
    <source>
        <dbReference type="RefSeq" id="XP_046596295.1"/>
    </source>
</evidence>
<feature type="region of interest" description="Disordered" evidence="8">
    <location>
        <begin position="252"/>
        <end position="363"/>
    </location>
</feature>
<proteinExistence type="predicted"/>
<organism evidence="10 11">
    <name type="scientific">Neodiprion lecontei</name>
    <name type="common">Redheaded pine sawfly</name>
    <dbReference type="NCBI Taxonomy" id="441921"/>
    <lineage>
        <taxon>Eukaryota</taxon>
        <taxon>Metazoa</taxon>
        <taxon>Ecdysozoa</taxon>
        <taxon>Arthropoda</taxon>
        <taxon>Hexapoda</taxon>
        <taxon>Insecta</taxon>
        <taxon>Pterygota</taxon>
        <taxon>Neoptera</taxon>
        <taxon>Endopterygota</taxon>
        <taxon>Hymenoptera</taxon>
        <taxon>Tenthredinoidea</taxon>
        <taxon>Diprionidae</taxon>
        <taxon>Diprioninae</taxon>
        <taxon>Neodiprion</taxon>
    </lineage>
</organism>
<dbReference type="PANTHER" id="PTHR24394">
    <property type="entry name" value="ZINC FINGER PROTEIN"/>
    <property type="match status" value="1"/>
</dbReference>
<dbReference type="InterPro" id="IPR036236">
    <property type="entry name" value="Znf_C2H2_sf"/>
</dbReference>
<evidence type="ECO:0000256" key="5">
    <source>
        <dbReference type="ARBA" id="ARBA00022833"/>
    </source>
</evidence>
<evidence type="ECO:0000256" key="8">
    <source>
        <dbReference type="SAM" id="MobiDB-lite"/>
    </source>
</evidence>
<dbReference type="RefSeq" id="XP_046596295.1">
    <property type="nucleotide sequence ID" value="XM_046740339.1"/>
</dbReference>
<keyword evidence="10" id="KW-1185">Reference proteome</keyword>